<evidence type="ECO:0000313" key="4">
    <source>
        <dbReference type="Proteomes" id="UP000037939"/>
    </source>
</evidence>
<organism evidence="3 4">
    <name type="scientific">Amantichitinum ursilacus</name>
    <dbReference type="NCBI Taxonomy" id="857265"/>
    <lineage>
        <taxon>Bacteria</taxon>
        <taxon>Pseudomonadati</taxon>
        <taxon>Pseudomonadota</taxon>
        <taxon>Betaproteobacteria</taxon>
        <taxon>Neisseriales</taxon>
        <taxon>Chitinibacteraceae</taxon>
        <taxon>Amantichitinum</taxon>
    </lineage>
</organism>
<dbReference type="STRING" id="857265.WG78_04035"/>
<dbReference type="PANTHER" id="PTHR43737:SF1">
    <property type="entry name" value="DUF1501 DOMAIN-CONTAINING PROTEIN"/>
    <property type="match status" value="1"/>
</dbReference>
<dbReference type="OrthoDB" id="9772295at2"/>
<sequence>MSNVNYKVQAARSAFALAMVAALAACGGGGGGSSSASISSDNAAAVSSTSANAAAVTVVTAVTPTGSTSSTTTASATASAALPTTSTSTGSTATVGTAGTTTVTTVNGGTITSTAPGKTVAPSVAGTADETIVPVTRPDAQRLLEQAAFGPTETDIASVQALGIPGWIRQQMATSTTGYPGFFYVDPFKGAGCSTESHIVAQATDALMIRNCSRDYYTPAPLQRKFFTNALNAPDQLRQRVAFALSQIFVTSGYEAYAQADYQNMLLNDAFGNFKTLMTDVTLHPTMGDWLDMVGNDKPNPAKGTQANENYAREFMQLFTVGTSMLNADGSPQLDSNGKPLPVYTQAQVTDLARAFTGWAYPPHDGQAPTWNAGTNHMGKMVAFDVHHDMDVKTIIGGVVLPAGQTAQADLDGAITAVFNHPNVGPFISKQLIQKLVTSNPTPAYVARVTAAFNDNGAGVRGDMAAVVMAILTDSEARGDVKTDANYGKLREPAVYMASILRTLGGSTDGVGPSYWSTQQGEPLFISPSVFNYFSPAYVAPGTTLYGPEFGVLNTSSQILRTNFVAQMIFLGGVSADASVTGSIGTHVNMAGFGAFTDRAAAVAKMNDVLLHNSLSTAGTTAVMRYLNMLTTAQIAPRPTLLTNNSAYLMLTAPQYEIQK</sequence>
<dbReference type="PROSITE" id="PS51257">
    <property type="entry name" value="PROKAR_LIPOPROTEIN"/>
    <property type="match status" value="1"/>
</dbReference>
<dbReference type="AlphaFoldDB" id="A0A0N0GQE4"/>
<gene>
    <name evidence="3" type="ORF">WG78_04035</name>
</gene>
<dbReference type="PANTHER" id="PTHR43737">
    <property type="entry name" value="BLL7424 PROTEIN"/>
    <property type="match status" value="1"/>
</dbReference>
<dbReference type="Proteomes" id="UP000037939">
    <property type="component" value="Unassembled WGS sequence"/>
</dbReference>
<reference evidence="3 4" key="1">
    <citation type="submission" date="2015-07" db="EMBL/GenBank/DDBJ databases">
        <title>Draft genome sequence of the Amantichitinum ursilacus IGB-41, a new chitin-degrading bacterium.</title>
        <authorList>
            <person name="Kirstahler P."/>
            <person name="Guenther M."/>
            <person name="Grumaz C."/>
            <person name="Rupp S."/>
            <person name="Zibek S."/>
            <person name="Sohn K."/>
        </authorList>
    </citation>
    <scope>NUCLEOTIDE SEQUENCE [LARGE SCALE GENOMIC DNA]</scope>
    <source>
        <strain evidence="3 4">IGB-41</strain>
    </source>
</reference>
<evidence type="ECO:0000313" key="3">
    <source>
        <dbReference type="EMBL" id="KPC54712.1"/>
    </source>
</evidence>
<dbReference type="RefSeq" id="WP_053936492.1">
    <property type="nucleotide sequence ID" value="NZ_LAQT01000002.1"/>
</dbReference>
<dbReference type="InterPro" id="IPR014917">
    <property type="entry name" value="DUF1800"/>
</dbReference>
<dbReference type="EMBL" id="LAQT01000002">
    <property type="protein sequence ID" value="KPC54712.1"/>
    <property type="molecule type" value="Genomic_DNA"/>
</dbReference>
<protein>
    <recommendedName>
        <fullName evidence="5">DUF1800 domain-containing protein</fullName>
    </recommendedName>
</protein>
<evidence type="ECO:0008006" key="5">
    <source>
        <dbReference type="Google" id="ProtNLM"/>
    </source>
</evidence>
<comment type="caution">
    <text evidence="3">The sequence shown here is derived from an EMBL/GenBank/DDBJ whole genome shotgun (WGS) entry which is preliminary data.</text>
</comment>
<evidence type="ECO:0000256" key="1">
    <source>
        <dbReference type="SAM" id="MobiDB-lite"/>
    </source>
</evidence>
<proteinExistence type="predicted"/>
<evidence type="ECO:0000256" key="2">
    <source>
        <dbReference type="SAM" id="SignalP"/>
    </source>
</evidence>
<feature type="region of interest" description="Disordered" evidence="1">
    <location>
        <begin position="64"/>
        <end position="100"/>
    </location>
</feature>
<keyword evidence="4" id="KW-1185">Reference proteome</keyword>
<feature type="chain" id="PRO_5005849766" description="DUF1800 domain-containing protein" evidence="2">
    <location>
        <begin position="25"/>
        <end position="660"/>
    </location>
</feature>
<accession>A0A0N0GQE4</accession>
<feature type="signal peptide" evidence="2">
    <location>
        <begin position="1"/>
        <end position="24"/>
    </location>
</feature>
<dbReference type="Pfam" id="PF08811">
    <property type="entry name" value="DUF1800"/>
    <property type="match status" value="1"/>
</dbReference>
<name>A0A0N0GQE4_9NEIS</name>
<keyword evidence="2" id="KW-0732">Signal</keyword>
<dbReference type="PATRIC" id="fig|857265.3.peg.825"/>